<evidence type="ECO:0000313" key="8">
    <source>
        <dbReference type="EMBL" id="EXJ14085.1"/>
    </source>
</evidence>
<comment type="caution">
    <text evidence="8">The sequence shown here is derived from an EMBL/GenBank/DDBJ whole genome shotgun (WGS) entry which is preliminary data.</text>
</comment>
<evidence type="ECO:0000256" key="2">
    <source>
        <dbReference type="ARBA" id="ARBA00022491"/>
    </source>
</evidence>
<protein>
    <submittedName>
        <fullName evidence="8">GCN5-related N-acetyltransferase</fullName>
    </submittedName>
</protein>
<dbReference type="STRING" id="1249627.D779_2970"/>
<organism evidence="8 9">
    <name type="scientific">Imhoffiella purpurea</name>
    <dbReference type="NCBI Taxonomy" id="1249627"/>
    <lineage>
        <taxon>Bacteria</taxon>
        <taxon>Pseudomonadati</taxon>
        <taxon>Pseudomonadota</taxon>
        <taxon>Gammaproteobacteria</taxon>
        <taxon>Chromatiales</taxon>
        <taxon>Chromatiaceae</taxon>
        <taxon>Imhoffiella</taxon>
    </lineage>
</organism>
<name>W9VUM9_9GAMM</name>
<dbReference type="InterPro" id="IPR000182">
    <property type="entry name" value="GNAT_dom"/>
</dbReference>
<accession>W9VUM9</accession>
<dbReference type="PANTHER" id="PTHR36449:SF1">
    <property type="entry name" value="ACETYLTRANSFERASE"/>
    <property type="match status" value="1"/>
</dbReference>
<gene>
    <name evidence="8" type="ORF">D779_2970</name>
</gene>
<evidence type="ECO:0000313" key="9">
    <source>
        <dbReference type="Proteomes" id="UP000019460"/>
    </source>
</evidence>
<dbReference type="PANTHER" id="PTHR36449">
    <property type="entry name" value="ACETYLTRANSFERASE-RELATED"/>
    <property type="match status" value="1"/>
</dbReference>
<dbReference type="Gene3D" id="3.40.630.30">
    <property type="match status" value="1"/>
</dbReference>
<keyword evidence="3" id="KW-1277">Toxin-antitoxin system</keyword>
<keyword evidence="9" id="KW-1185">Reference proteome</keyword>
<dbReference type="PROSITE" id="PS51186">
    <property type="entry name" value="GNAT"/>
    <property type="match status" value="1"/>
</dbReference>
<dbReference type="eggNOG" id="COG3153">
    <property type="taxonomic scope" value="Bacteria"/>
</dbReference>
<dbReference type="InterPro" id="IPR016181">
    <property type="entry name" value="Acyl_CoA_acyltransferase"/>
</dbReference>
<dbReference type="Proteomes" id="UP000019460">
    <property type="component" value="Unassembled WGS sequence"/>
</dbReference>
<keyword evidence="5" id="KW-0012">Acyltransferase</keyword>
<dbReference type="Pfam" id="PF13508">
    <property type="entry name" value="Acetyltransf_7"/>
    <property type="match status" value="1"/>
</dbReference>
<feature type="domain" description="N-acetyltransferase" evidence="7">
    <location>
        <begin position="1"/>
        <end position="110"/>
    </location>
</feature>
<comment type="catalytic activity">
    <reaction evidence="6">
        <text>glycyl-tRNA(Gly) + acetyl-CoA = N-acetylglycyl-tRNA(Gly) + CoA + H(+)</text>
        <dbReference type="Rhea" id="RHEA:81867"/>
        <dbReference type="Rhea" id="RHEA-COMP:9683"/>
        <dbReference type="Rhea" id="RHEA-COMP:19766"/>
        <dbReference type="ChEBI" id="CHEBI:15378"/>
        <dbReference type="ChEBI" id="CHEBI:57287"/>
        <dbReference type="ChEBI" id="CHEBI:57288"/>
        <dbReference type="ChEBI" id="CHEBI:78522"/>
        <dbReference type="ChEBI" id="CHEBI:232036"/>
    </reaction>
</comment>
<evidence type="ECO:0000256" key="4">
    <source>
        <dbReference type="ARBA" id="ARBA00022679"/>
    </source>
</evidence>
<proteinExistence type="inferred from homology"/>
<dbReference type="GO" id="GO:0016747">
    <property type="term" value="F:acyltransferase activity, transferring groups other than amino-acyl groups"/>
    <property type="evidence" value="ECO:0007669"/>
    <property type="project" value="InterPro"/>
</dbReference>
<dbReference type="AlphaFoldDB" id="W9VUM9"/>
<dbReference type="CDD" id="cd04301">
    <property type="entry name" value="NAT_SF"/>
    <property type="match status" value="1"/>
</dbReference>
<sequence>MTVAPSEIEIDALPQERRSRLPHYPLPVIRVARLAVAEQAHGCGIGKALLRFALELARRTSEEIGCIGVVVDAKPEAQSFYRRYGFEPFDLLEGALHDRPEPIPLFLPLSAIPPKRIRS</sequence>
<comment type="similarity">
    <text evidence="1">Belongs to the acetyltransferase family. GNAT subfamily.</text>
</comment>
<evidence type="ECO:0000256" key="1">
    <source>
        <dbReference type="ARBA" id="ARBA00009342"/>
    </source>
</evidence>
<keyword evidence="2" id="KW-0678">Repressor</keyword>
<keyword evidence="4 8" id="KW-0808">Transferase</keyword>
<evidence type="ECO:0000256" key="5">
    <source>
        <dbReference type="ARBA" id="ARBA00023315"/>
    </source>
</evidence>
<dbReference type="SUPFAM" id="SSF55729">
    <property type="entry name" value="Acyl-CoA N-acyltransferases (Nat)"/>
    <property type="match status" value="1"/>
</dbReference>
<dbReference type="EMBL" id="AONC01000048">
    <property type="protein sequence ID" value="EXJ14085.1"/>
    <property type="molecule type" value="Genomic_DNA"/>
</dbReference>
<evidence type="ECO:0000256" key="6">
    <source>
        <dbReference type="ARBA" id="ARBA00049880"/>
    </source>
</evidence>
<reference evidence="8 9" key="1">
    <citation type="submission" date="2012-11" db="EMBL/GenBank/DDBJ databases">
        <title>Genome assembly of Thiorhodococcus sp. AK35.</title>
        <authorList>
            <person name="Nupur N."/>
            <person name="Khatri I."/>
            <person name="Subramanian S."/>
            <person name="Pinnaka A."/>
        </authorList>
    </citation>
    <scope>NUCLEOTIDE SEQUENCE [LARGE SCALE GENOMIC DNA]</scope>
    <source>
        <strain evidence="8 9">AK35</strain>
    </source>
</reference>
<evidence type="ECO:0000256" key="3">
    <source>
        <dbReference type="ARBA" id="ARBA00022649"/>
    </source>
</evidence>
<evidence type="ECO:0000259" key="7">
    <source>
        <dbReference type="PROSITE" id="PS51186"/>
    </source>
</evidence>